<protein>
    <recommendedName>
        <fullName evidence="3">Asl1-like glycosyl hydrolase catalytic domain-containing protein</fullName>
    </recommendedName>
</protein>
<comment type="caution">
    <text evidence="1">The sequence shown here is derived from an EMBL/GenBank/DDBJ whole genome shotgun (WGS) entry which is preliminary data.</text>
</comment>
<name>A0A1F8ED61_9BACT</name>
<organism evidence="1 2">
    <name type="scientific">Candidatus Yanofskybacteria bacterium RIFCSPHIGHO2_01_FULL_41_26</name>
    <dbReference type="NCBI Taxonomy" id="1802661"/>
    <lineage>
        <taxon>Bacteria</taxon>
        <taxon>Candidatus Yanofskyibacteriota</taxon>
    </lineage>
</organism>
<dbReference type="EMBL" id="MGJB01000017">
    <property type="protein sequence ID" value="OGM98259.1"/>
    <property type="molecule type" value="Genomic_DNA"/>
</dbReference>
<reference evidence="1 2" key="1">
    <citation type="journal article" date="2016" name="Nat. Commun.">
        <title>Thousands of microbial genomes shed light on interconnected biogeochemical processes in an aquifer system.</title>
        <authorList>
            <person name="Anantharaman K."/>
            <person name="Brown C.T."/>
            <person name="Hug L.A."/>
            <person name="Sharon I."/>
            <person name="Castelle C.J."/>
            <person name="Probst A.J."/>
            <person name="Thomas B.C."/>
            <person name="Singh A."/>
            <person name="Wilkins M.J."/>
            <person name="Karaoz U."/>
            <person name="Brodie E.L."/>
            <person name="Williams K.H."/>
            <person name="Hubbard S.S."/>
            <person name="Banfield J.F."/>
        </authorList>
    </citation>
    <scope>NUCLEOTIDE SEQUENCE [LARGE SCALE GENOMIC DNA]</scope>
</reference>
<dbReference type="Gene3D" id="3.20.20.80">
    <property type="entry name" value="Glycosidases"/>
    <property type="match status" value="1"/>
</dbReference>
<dbReference type="InterPro" id="IPR017853">
    <property type="entry name" value="GH"/>
</dbReference>
<dbReference type="PROSITE" id="PS51257">
    <property type="entry name" value="PROKAR_LIPOPROTEIN"/>
    <property type="match status" value="1"/>
</dbReference>
<dbReference type="AlphaFoldDB" id="A0A1F8ED61"/>
<evidence type="ECO:0000313" key="2">
    <source>
        <dbReference type="Proteomes" id="UP000176893"/>
    </source>
</evidence>
<dbReference type="SUPFAM" id="SSF51445">
    <property type="entry name" value="(Trans)glycosidases"/>
    <property type="match status" value="1"/>
</dbReference>
<sequence>MNLVKAAVPVFLVVFLAGCNSKFTSPSAPSSISSTSSNGLIPVDTPEGQIGWSPYIVVHDDGSAINGYETALKLLKSRGMVRGVRLSIGVNPNRVTQMIKSLDIEVFGSIPNERLFDSNIEQTMDMYISFNPGVQIIQIGNEVSTINKSAGFSNMPIEDYMKAFLKIYDHVQSKYPHLTLVTQSTFGAGSYGADELRKMSELGLKPDRISPQKVVVAINVYTDSALASYASAINRYLGGKYRIWVTETGISDPARQIYHVGSFYPRLASSLGAERIYWYALWSGDTPPDSGFSLIFNPRGPNQTYSPLFKALAGTE</sequence>
<accession>A0A1F8ED61</accession>
<gene>
    <name evidence="1" type="ORF">A2649_03135</name>
</gene>
<evidence type="ECO:0000313" key="1">
    <source>
        <dbReference type="EMBL" id="OGM98259.1"/>
    </source>
</evidence>
<dbReference type="STRING" id="1802661.A2649_03135"/>
<dbReference type="Proteomes" id="UP000176893">
    <property type="component" value="Unassembled WGS sequence"/>
</dbReference>
<evidence type="ECO:0008006" key="3">
    <source>
        <dbReference type="Google" id="ProtNLM"/>
    </source>
</evidence>
<proteinExistence type="predicted"/>